<keyword evidence="6" id="KW-1185">Reference proteome</keyword>
<dbReference type="Proteomes" id="UP001434337">
    <property type="component" value="Chromosome"/>
</dbReference>
<name>A0ABZ3CB43_9ACTN</name>
<dbReference type="Pfam" id="PF09972">
    <property type="entry name" value="DUF2207"/>
    <property type="match status" value="1"/>
</dbReference>
<keyword evidence="2" id="KW-1133">Transmembrane helix</keyword>
<feature type="domain" description="DUF2207" evidence="3">
    <location>
        <begin position="33"/>
        <end position="223"/>
    </location>
</feature>
<dbReference type="RefSeq" id="WP_232548255.1">
    <property type="nucleotide sequence ID" value="NZ_CP115965.1"/>
</dbReference>
<dbReference type="InterPro" id="IPR048389">
    <property type="entry name" value="YciQ-like_C"/>
</dbReference>
<sequence length="623" mass="65651">MPRRLLAALVGLGVMLTLWLGVALPASADDSFDSFDAVYTVSPDGALSVTETVVLRFGADSGRRGYERYLVTRERYDDEQDMVYDISNVEVSSPDPGVSTEVQTTRYNPSPREGVLRIRIGSADRRITAPTATYVINYEVRGSLRTPQSGVPELYWDVTGSSMGAIETAGVRVSVPGGAQGQGCAVGQPGSNTPCTSATIEAGEAVFTQDGIPAGDLLTVGVQMQASAVTGATPILVERGDAQDVRVTRLMQGAGAVAALVIPVLGWWYYRRNGHDQRYAGLPPGTVPAPGQPATITRHDPRQEVPVSFSPPALPLTYAGFLLDGHYRTTHLSATLVGLATSGTVQLSSQDGTTAILRDPRRAPDHPSRLLRDEMFARGEDAVDVSRAGQLAQASDRLAADARSEVGAQNWFTQLRRGRRSGSAMGLLWAGFLVVMFLDLPALGGLWWFLGPATVSLVITLLVVRARMARGQRTALGRAWTDQIEGFRTYIATAEADQLRFEEGEDIFSKYLPWAVLFGLAERWVSVCQEAISLGRLTQPDTSWYGGTFWDGPVILWNLDAVGSSLGPATAPSIAHSGPSFASDTGFGGGSGFGGGGGFGGLGGGGFGGFAGGGGGGGGGGSW</sequence>
<dbReference type="EMBL" id="CP115965">
    <property type="protein sequence ID" value="WZW99826.1"/>
    <property type="molecule type" value="Genomic_DNA"/>
</dbReference>
<reference evidence="5 6" key="1">
    <citation type="journal article" date="2023" name="Environ Microbiome">
        <title>A coral-associated actinobacterium mitigates coral bleaching under heat stress.</title>
        <authorList>
            <person name="Li J."/>
            <person name="Zou Y."/>
            <person name="Li Q."/>
            <person name="Zhang J."/>
            <person name="Bourne D.G."/>
            <person name="Lyu Y."/>
            <person name="Liu C."/>
            <person name="Zhang S."/>
        </authorList>
    </citation>
    <scope>NUCLEOTIDE SEQUENCE [LARGE SCALE GENOMIC DNA]</scope>
    <source>
        <strain evidence="5 6">SCSIO 13291</strain>
    </source>
</reference>
<feature type="transmembrane region" description="Helical" evidence="2">
    <location>
        <begin position="250"/>
        <end position="270"/>
    </location>
</feature>
<feature type="region of interest" description="Disordered" evidence="1">
    <location>
        <begin position="89"/>
        <end position="108"/>
    </location>
</feature>
<feature type="transmembrane region" description="Helical" evidence="2">
    <location>
        <begin position="446"/>
        <end position="464"/>
    </location>
</feature>
<dbReference type="Pfam" id="PF20990">
    <property type="entry name" value="DUF2207_C"/>
    <property type="match status" value="1"/>
</dbReference>
<protein>
    <submittedName>
        <fullName evidence="5">DUF2207 domain-containing protein</fullName>
    </submittedName>
</protein>
<keyword evidence="2" id="KW-0472">Membrane</keyword>
<proteinExistence type="predicted"/>
<evidence type="ECO:0000313" key="5">
    <source>
        <dbReference type="EMBL" id="WZW99826.1"/>
    </source>
</evidence>
<evidence type="ECO:0000313" key="6">
    <source>
        <dbReference type="Proteomes" id="UP001434337"/>
    </source>
</evidence>
<dbReference type="InterPro" id="IPR018702">
    <property type="entry name" value="DUF2207"/>
</dbReference>
<evidence type="ECO:0000256" key="2">
    <source>
        <dbReference type="SAM" id="Phobius"/>
    </source>
</evidence>
<evidence type="ECO:0000259" key="3">
    <source>
        <dbReference type="Pfam" id="PF09972"/>
    </source>
</evidence>
<evidence type="ECO:0000259" key="4">
    <source>
        <dbReference type="Pfam" id="PF20990"/>
    </source>
</evidence>
<gene>
    <name evidence="5" type="ORF">PCC79_06440</name>
</gene>
<evidence type="ECO:0000256" key="1">
    <source>
        <dbReference type="SAM" id="MobiDB-lite"/>
    </source>
</evidence>
<organism evidence="5 6">
    <name type="scientific">Propioniciclava soli</name>
    <dbReference type="NCBI Taxonomy" id="2775081"/>
    <lineage>
        <taxon>Bacteria</taxon>
        <taxon>Bacillati</taxon>
        <taxon>Actinomycetota</taxon>
        <taxon>Actinomycetes</taxon>
        <taxon>Propionibacteriales</taxon>
        <taxon>Propionibacteriaceae</taxon>
        <taxon>Propioniciclava</taxon>
    </lineage>
</organism>
<feature type="transmembrane region" description="Helical" evidence="2">
    <location>
        <begin position="422"/>
        <end position="440"/>
    </location>
</feature>
<accession>A0ABZ3CB43</accession>
<feature type="domain" description="Predicted membrane protein YciQ-like C-terminal" evidence="4">
    <location>
        <begin position="313"/>
        <end position="525"/>
    </location>
</feature>
<keyword evidence="2" id="KW-0812">Transmembrane</keyword>